<evidence type="ECO:0000259" key="4">
    <source>
        <dbReference type="PROSITE" id="PS50043"/>
    </source>
</evidence>
<name>A0ABS4XI08_9MICC</name>
<dbReference type="PROSITE" id="PS50043">
    <property type="entry name" value="HTH_LUXR_2"/>
    <property type="match status" value="1"/>
</dbReference>
<gene>
    <name evidence="5" type="ORF">JOF47_003612</name>
</gene>
<dbReference type="InterPro" id="IPR016032">
    <property type="entry name" value="Sig_transdc_resp-reg_C-effctor"/>
</dbReference>
<feature type="domain" description="HTH luxR-type" evidence="4">
    <location>
        <begin position="671"/>
        <end position="736"/>
    </location>
</feature>
<dbReference type="RefSeq" id="WP_245356415.1">
    <property type="nucleotide sequence ID" value="NZ_BAAAJY010000001.1"/>
</dbReference>
<dbReference type="CDD" id="cd06170">
    <property type="entry name" value="LuxR_C_like"/>
    <property type="match status" value="1"/>
</dbReference>
<dbReference type="SUPFAM" id="SSF46894">
    <property type="entry name" value="C-terminal effector domain of the bipartite response regulators"/>
    <property type="match status" value="1"/>
</dbReference>
<keyword evidence="6" id="KW-1185">Reference proteome</keyword>
<keyword evidence="2" id="KW-0238">DNA-binding</keyword>
<dbReference type="Gene3D" id="1.10.10.10">
    <property type="entry name" value="Winged helix-like DNA-binding domain superfamily/Winged helix DNA-binding domain"/>
    <property type="match status" value="1"/>
</dbReference>
<comment type="caution">
    <text evidence="5">The sequence shown here is derived from an EMBL/GenBank/DDBJ whole genome shotgun (WGS) entry which is preliminary data.</text>
</comment>
<accession>A0ABS4XI08</accession>
<dbReference type="Pfam" id="PF25873">
    <property type="entry name" value="WHD_MalT"/>
    <property type="match status" value="1"/>
</dbReference>
<dbReference type="Pfam" id="PF00196">
    <property type="entry name" value="GerE"/>
    <property type="match status" value="1"/>
</dbReference>
<dbReference type="PANTHER" id="PTHR44688">
    <property type="entry name" value="DNA-BINDING TRANSCRIPTIONAL ACTIVATOR DEVR_DOSR"/>
    <property type="match status" value="1"/>
</dbReference>
<evidence type="ECO:0000256" key="1">
    <source>
        <dbReference type="ARBA" id="ARBA00023015"/>
    </source>
</evidence>
<keyword evidence="3" id="KW-0804">Transcription</keyword>
<reference evidence="5 6" key="1">
    <citation type="submission" date="2021-03" db="EMBL/GenBank/DDBJ databases">
        <title>Sequencing the genomes of 1000 actinobacteria strains.</title>
        <authorList>
            <person name="Klenk H.-P."/>
        </authorList>
    </citation>
    <scope>NUCLEOTIDE SEQUENCE [LARGE SCALE GENOMIC DNA]</scope>
    <source>
        <strain evidence="5 6">DSM 15797</strain>
    </source>
</reference>
<evidence type="ECO:0000313" key="5">
    <source>
        <dbReference type="EMBL" id="MBP2388101.1"/>
    </source>
</evidence>
<evidence type="ECO:0000313" key="6">
    <source>
        <dbReference type="Proteomes" id="UP001296993"/>
    </source>
</evidence>
<dbReference type="InterPro" id="IPR000792">
    <property type="entry name" value="Tscrpt_reg_LuxR_C"/>
</dbReference>
<dbReference type="SMART" id="SM00421">
    <property type="entry name" value="HTH_LUXR"/>
    <property type="match status" value="1"/>
</dbReference>
<dbReference type="Proteomes" id="UP001296993">
    <property type="component" value="Unassembled WGS sequence"/>
</dbReference>
<proteinExistence type="predicted"/>
<evidence type="ECO:0000256" key="2">
    <source>
        <dbReference type="ARBA" id="ARBA00023125"/>
    </source>
</evidence>
<organism evidence="5 6">
    <name type="scientific">Paeniglutamicibacter kerguelensis</name>
    <dbReference type="NCBI Taxonomy" id="254788"/>
    <lineage>
        <taxon>Bacteria</taxon>
        <taxon>Bacillati</taxon>
        <taxon>Actinomycetota</taxon>
        <taxon>Actinomycetes</taxon>
        <taxon>Micrococcales</taxon>
        <taxon>Micrococcaceae</taxon>
        <taxon>Paeniglutamicibacter</taxon>
    </lineage>
</organism>
<dbReference type="PANTHER" id="PTHR44688:SF16">
    <property type="entry name" value="DNA-BINDING TRANSCRIPTIONAL ACTIVATOR DEVR_DOSR"/>
    <property type="match status" value="1"/>
</dbReference>
<dbReference type="InterPro" id="IPR036388">
    <property type="entry name" value="WH-like_DNA-bd_sf"/>
</dbReference>
<dbReference type="EMBL" id="JAGIOF010000001">
    <property type="protein sequence ID" value="MBP2388101.1"/>
    <property type="molecule type" value="Genomic_DNA"/>
</dbReference>
<keyword evidence="1" id="KW-0805">Transcription regulation</keyword>
<evidence type="ECO:0000256" key="3">
    <source>
        <dbReference type="ARBA" id="ARBA00023163"/>
    </source>
</evidence>
<protein>
    <submittedName>
        <fullName evidence="5">ATP/maltotriose-dependent transcriptional regulator MalT</fullName>
    </submittedName>
</protein>
<dbReference type="PRINTS" id="PR00038">
    <property type="entry name" value="HTHLUXR"/>
</dbReference>
<dbReference type="InterPro" id="IPR059106">
    <property type="entry name" value="WHD_MalT"/>
</dbReference>
<sequence>MLAAGRAKSTAAALVKTLPSLAGFIVAGRYQPFAALRDLQAAGVLAELRTADLSFTRAELDVLVEHHECELDDSAAQVLLRRTAGWATALTLAVPWLKGRHNANAAVTGFDGDHRAVADYLVSEVLESLSVEERSVLSRTAIRSDVPFELAFHLAGMPNTGELLHHVAQRNSLLVEDSDGYHYHPVLLSFLQADARRKDAEAFAAAHASACRWFSAQEDATNALEEAIASARPTTIQQTIEHFGLELILAGETDLVTRAAATLPAHCAPVALLATNLLLEAPYFADVTRTSHLFLKALKHDTTDAATQDQWLAAAIAVHCLDGRSKLQLAERVERLRKDDISALRRESLALDLLAETAEAWCIGQLGESADGLRMLREVGISADRAGYTWLTLLATELGAQVAALSGQWEKAAAFEDEITVRVLDGPRTQHDWVRSAATIMSAARSFRRCEQVPLEELDEIITADAYHATHGTLVPAIALRSFPDLDSEANPRVSLETVDRLLRDHGDQYPRVFAPAALRVASLHLKLDGRSEALESAEEIFNAFGENTLESETVRFALAFPSRTGDAAEEQLLSALDRRAQTWHAGAPVGAWILLARAAELQGRGSEADLRLAKALKLAHRFDAVQPFAARGGEGAAMLGARIGRLGHLDEFAAHIHRRVRMILPEEPVGATSGETLTPREHEILKELPVHQSVAEIARKLTLSVNTVKTHLRSIYQKLGVSDRSEAVSVAQNRGLL</sequence>